<proteinExistence type="predicted"/>
<feature type="compositionally biased region" description="Basic and acidic residues" evidence="1">
    <location>
        <begin position="43"/>
        <end position="52"/>
    </location>
</feature>
<organism evidence="2 3">
    <name type="scientific">Absidia repens</name>
    <dbReference type="NCBI Taxonomy" id="90262"/>
    <lineage>
        <taxon>Eukaryota</taxon>
        <taxon>Fungi</taxon>
        <taxon>Fungi incertae sedis</taxon>
        <taxon>Mucoromycota</taxon>
        <taxon>Mucoromycotina</taxon>
        <taxon>Mucoromycetes</taxon>
        <taxon>Mucorales</taxon>
        <taxon>Cunninghamellaceae</taxon>
        <taxon>Absidia</taxon>
    </lineage>
</organism>
<reference evidence="2 3" key="1">
    <citation type="submission" date="2016-07" db="EMBL/GenBank/DDBJ databases">
        <title>Pervasive Adenine N6-methylation of Active Genes in Fungi.</title>
        <authorList>
            <consortium name="DOE Joint Genome Institute"/>
            <person name="Mondo S.J."/>
            <person name="Dannebaum R.O."/>
            <person name="Kuo R.C."/>
            <person name="Labutti K."/>
            <person name="Haridas S."/>
            <person name="Kuo A."/>
            <person name="Salamov A."/>
            <person name="Ahrendt S.R."/>
            <person name="Lipzen A."/>
            <person name="Sullivan W."/>
            <person name="Andreopoulos W.B."/>
            <person name="Clum A."/>
            <person name="Lindquist E."/>
            <person name="Daum C."/>
            <person name="Ramamoorthy G.K."/>
            <person name="Gryganskyi A."/>
            <person name="Culley D."/>
            <person name="Magnuson J.K."/>
            <person name="James T.Y."/>
            <person name="O'Malley M.A."/>
            <person name="Stajich J.E."/>
            <person name="Spatafora J.W."/>
            <person name="Visel A."/>
            <person name="Grigoriev I.V."/>
        </authorList>
    </citation>
    <scope>NUCLEOTIDE SEQUENCE [LARGE SCALE GENOMIC DNA]</scope>
    <source>
        <strain evidence="2 3">NRRL 1336</strain>
    </source>
</reference>
<dbReference type="AlphaFoldDB" id="A0A1X2J0V5"/>
<dbReference type="OrthoDB" id="2268597at2759"/>
<dbReference type="Proteomes" id="UP000193560">
    <property type="component" value="Unassembled WGS sequence"/>
</dbReference>
<dbReference type="EMBL" id="MCGE01000001">
    <property type="protein sequence ID" value="ORZ25462.1"/>
    <property type="molecule type" value="Genomic_DNA"/>
</dbReference>
<sequence>MPYEKLRFYEDANRHPHLSQINTLVKDVKEALKETVKSAGISHDPHEKRPQDGKTNPME</sequence>
<name>A0A1X2J0V5_9FUNG</name>
<gene>
    <name evidence="2" type="ORF">BCR42DRAFT_400221</name>
</gene>
<evidence type="ECO:0000256" key="1">
    <source>
        <dbReference type="SAM" id="MobiDB-lite"/>
    </source>
</evidence>
<evidence type="ECO:0000313" key="3">
    <source>
        <dbReference type="Proteomes" id="UP000193560"/>
    </source>
</evidence>
<protein>
    <submittedName>
        <fullName evidence="2">Uncharacterized protein</fullName>
    </submittedName>
</protein>
<accession>A0A1X2J0V5</accession>
<feature type="region of interest" description="Disordered" evidence="1">
    <location>
        <begin position="36"/>
        <end position="59"/>
    </location>
</feature>
<comment type="caution">
    <text evidence="2">The sequence shown here is derived from an EMBL/GenBank/DDBJ whole genome shotgun (WGS) entry which is preliminary data.</text>
</comment>
<evidence type="ECO:0000313" key="2">
    <source>
        <dbReference type="EMBL" id="ORZ25462.1"/>
    </source>
</evidence>
<keyword evidence="3" id="KW-1185">Reference proteome</keyword>